<evidence type="ECO:0000256" key="1">
    <source>
        <dbReference type="ARBA" id="ARBA00009481"/>
    </source>
</evidence>
<gene>
    <name evidence="6" type="ORF">P8935_16655</name>
</gene>
<dbReference type="EMBL" id="CP121196">
    <property type="protein sequence ID" value="XBH16195.1"/>
    <property type="molecule type" value="Genomic_DNA"/>
</dbReference>
<evidence type="ECO:0000313" key="6">
    <source>
        <dbReference type="EMBL" id="XBH16195.1"/>
    </source>
</evidence>
<sequence length="377" mass="41081">MGPPTPAKVLLLIPHLGGGGAEHVTATLARHLSRLKYEVHLGLVTQSSSEAATAREEFPLAVHIHALGARRVRASAWQTLKLAWQLRPALILSGMAHLNLLVLLLRPLLPRRIRILVRQNGTLAATIEAGNHPRLSKFLFRVAYRRASRIICQTESMADELQSELGIPQERLIVLPNPVDIPGIRTSAIRQIQSASLPVTRLLSVARLAPEKGIDLLLDAFARIKERFPAAGLQVAGIGSCEFALKSQCRLLGMDKYVEFLGHIDSPAQQFPGATIFVLSSLHEGLPNALLEAAAAGLPIVATPASPGITDLLRDKPGVWLARDVSAQALADTLSDALTCVHPGQRFQHTWIDDFDQKVAIKAYENEIDRSLLEMRA</sequence>
<feature type="domain" description="Glycosyltransferase subfamily 4-like N-terminal" evidence="5">
    <location>
        <begin position="19"/>
        <end position="181"/>
    </location>
</feature>
<evidence type="ECO:0000256" key="2">
    <source>
        <dbReference type="ARBA" id="ARBA00022676"/>
    </source>
</evidence>
<dbReference type="RefSeq" id="WP_348261422.1">
    <property type="nucleotide sequence ID" value="NZ_CP121196.1"/>
</dbReference>
<evidence type="ECO:0000259" key="4">
    <source>
        <dbReference type="Pfam" id="PF00534"/>
    </source>
</evidence>
<dbReference type="GO" id="GO:0016757">
    <property type="term" value="F:glycosyltransferase activity"/>
    <property type="evidence" value="ECO:0007669"/>
    <property type="project" value="UniProtKB-KW"/>
</dbReference>
<evidence type="ECO:0000256" key="3">
    <source>
        <dbReference type="ARBA" id="ARBA00022679"/>
    </source>
</evidence>
<proteinExistence type="inferred from homology"/>
<reference evidence="6" key="1">
    <citation type="submission" date="2023-03" db="EMBL/GenBank/DDBJ databases">
        <title>Edaphobacter sp.</title>
        <authorList>
            <person name="Huber K.J."/>
            <person name="Papendorf J."/>
            <person name="Pilke C."/>
            <person name="Bunk B."/>
            <person name="Sproeer C."/>
            <person name="Pester M."/>
        </authorList>
    </citation>
    <scope>NUCLEOTIDE SEQUENCE</scope>
    <source>
        <strain evidence="6">DSM 110680</strain>
    </source>
</reference>
<dbReference type="PANTHER" id="PTHR12526">
    <property type="entry name" value="GLYCOSYLTRANSFERASE"/>
    <property type="match status" value="1"/>
</dbReference>
<protein>
    <submittedName>
        <fullName evidence="6">Glycosyltransferase</fullName>
        <ecNumber evidence="6">2.4.-.-</ecNumber>
    </submittedName>
</protein>
<dbReference type="InterPro" id="IPR001296">
    <property type="entry name" value="Glyco_trans_1"/>
</dbReference>
<feature type="domain" description="Glycosyl transferase family 1" evidence="4">
    <location>
        <begin position="200"/>
        <end position="340"/>
    </location>
</feature>
<keyword evidence="2 6" id="KW-0328">Glycosyltransferase</keyword>
<dbReference type="Gene3D" id="3.40.50.2000">
    <property type="entry name" value="Glycogen Phosphorylase B"/>
    <property type="match status" value="2"/>
</dbReference>
<organism evidence="6">
    <name type="scientific">Telmatobacter sp. DSM 110680</name>
    <dbReference type="NCBI Taxonomy" id="3036704"/>
    <lineage>
        <taxon>Bacteria</taxon>
        <taxon>Pseudomonadati</taxon>
        <taxon>Acidobacteriota</taxon>
        <taxon>Terriglobia</taxon>
        <taxon>Terriglobales</taxon>
        <taxon>Acidobacteriaceae</taxon>
        <taxon>Telmatobacter</taxon>
    </lineage>
</organism>
<name>A0AAU7DEW7_9BACT</name>
<dbReference type="SUPFAM" id="SSF53756">
    <property type="entry name" value="UDP-Glycosyltransferase/glycogen phosphorylase"/>
    <property type="match status" value="1"/>
</dbReference>
<evidence type="ECO:0000259" key="5">
    <source>
        <dbReference type="Pfam" id="PF13439"/>
    </source>
</evidence>
<comment type="similarity">
    <text evidence="1">Belongs to the glycosyltransferase group 1 family. Glycosyltransferase 4 subfamily.</text>
</comment>
<dbReference type="PANTHER" id="PTHR12526:SF640">
    <property type="entry name" value="COLANIC ACID BIOSYNTHESIS GLYCOSYLTRANSFERASE WCAL-RELATED"/>
    <property type="match status" value="1"/>
</dbReference>
<dbReference type="CDD" id="cd03811">
    <property type="entry name" value="GT4_GT28_WabH-like"/>
    <property type="match status" value="1"/>
</dbReference>
<keyword evidence="3 6" id="KW-0808">Transferase</keyword>
<accession>A0AAU7DEW7</accession>
<dbReference type="Pfam" id="PF00534">
    <property type="entry name" value="Glycos_transf_1"/>
    <property type="match status" value="1"/>
</dbReference>
<dbReference type="InterPro" id="IPR028098">
    <property type="entry name" value="Glyco_trans_4-like_N"/>
</dbReference>
<dbReference type="EC" id="2.4.-.-" evidence="6"/>
<dbReference type="AlphaFoldDB" id="A0AAU7DEW7"/>
<dbReference type="Pfam" id="PF13439">
    <property type="entry name" value="Glyco_transf_4"/>
    <property type="match status" value="1"/>
</dbReference>